<keyword evidence="1" id="KW-0677">Repeat</keyword>
<dbReference type="AlphaFoldDB" id="A0A1E3B1Y2"/>
<dbReference type="PANTHER" id="PTHR24198">
    <property type="entry name" value="ANKYRIN REPEAT AND PROTEIN KINASE DOMAIN-CONTAINING PROTEIN"/>
    <property type="match status" value="1"/>
</dbReference>
<evidence type="ECO:0000256" key="2">
    <source>
        <dbReference type="ARBA" id="ARBA00023043"/>
    </source>
</evidence>
<proteinExistence type="predicted"/>
<evidence type="ECO:0000313" key="5">
    <source>
        <dbReference type="Proteomes" id="UP000094569"/>
    </source>
</evidence>
<dbReference type="STRING" id="573508.A0A1E3B1Y2"/>
<reference evidence="4 5" key="1">
    <citation type="journal article" date="2016" name="BMC Genomics">
        <title>Comparative genomic and transcriptomic analyses of the Fuzhuan brick tea-fermentation fungus Aspergillus cristatus.</title>
        <authorList>
            <person name="Ge Y."/>
            <person name="Wang Y."/>
            <person name="Liu Y."/>
            <person name="Tan Y."/>
            <person name="Ren X."/>
            <person name="Zhang X."/>
            <person name="Hyde K.D."/>
            <person name="Liu Y."/>
            <person name="Liu Z."/>
        </authorList>
    </citation>
    <scope>NUCLEOTIDE SEQUENCE [LARGE SCALE GENOMIC DNA]</scope>
    <source>
        <strain evidence="4 5">GZAAS20.1005</strain>
    </source>
</reference>
<dbReference type="PROSITE" id="PS50297">
    <property type="entry name" value="ANK_REP_REGION"/>
    <property type="match status" value="1"/>
</dbReference>
<name>A0A1E3B1Y2_ASPCR</name>
<organism evidence="4 5">
    <name type="scientific">Aspergillus cristatus</name>
    <name type="common">Chinese Fuzhuan brick tea-fermentation fungus</name>
    <name type="synonym">Eurotium cristatum</name>
    <dbReference type="NCBI Taxonomy" id="573508"/>
    <lineage>
        <taxon>Eukaryota</taxon>
        <taxon>Fungi</taxon>
        <taxon>Dikarya</taxon>
        <taxon>Ascomycota</taxon>
        <taxon>Pezizomycotina</taxon>
        <taxon>Eurotiomycetes</taxon>
        <taxon>Eurotiomycetidae</taxon>
        <taxon>Eurotiales</taxon>
        <taxon>Aspergillaceae</taxon>
        <taxon>Aspergillus</taxon>
        <taxon>Aspergillus subgen. Aspergillus</taxon>
    </lineage>
</organism>
<keyword evidence="5" id="KW-1185">Reference proteome</keyword>
<dbReference type="Pfam" id="PF12796">
    <property type="entry name" value="Ank_2"/>
    <property type="match status" value="3"/>
</dbReference>
<dbReference type="SMART" id="SM00248">
    <property type="entry name" value="ANK"/>
    <property type="match status" value="10"/>
</dbReference>
<feature type="repeat" description="ANK" evidence="3">
    <location>
        <begin position="350"/>
        <end position="382"/>
    </location>
</feature>
<protein>
    <submittedName>
        <fullName evidence="4">Uncharacterized protein</fullName>
    </submittedName>
</protein>
<sequence length="649" mass="73081">MSLLSLPNEVLFLIADSLEYSWNISALSQANHHLYSLLNCYAFQHNVRYFDRSVVKWAIDHDSEIVMSKMLDAGAFAHPRPNDAHMRNAALKGRTKIVRLLLERELLSADDCETLINHATVYGQVTILQLLRERARLSFPGEPLDHLSRAKRSGNLNVIKIYVEELSDHLSPDVISALWSEQLRSAARRGCLESVQELLRLGANPNPTSRELDKSALTIAAECGYLGIVGYLLEYGADAKGALERSRVNPIYKAIVFNHVEVAKLLFKHMQLDTRIPKTDDERALILCLAACCGLDSHVRHLLSYGPLREKDLVDFSFDDHGRVSPLEKAASFGHREIVALLLREACLKPSQKSLFQAAKKGHEPIVKMLLDHGADPNAKHPLGFPPLFAAVGHEDVFRLLLQHGADPTNEIDIDDDQISTVSRVIQWGETNLIELLLHDDVSAQYLCQLDENDILRWAMEGGSAMLQYLLEKGILKFPSNECEKQSFVRYGIREGLTASLDFILDKDFDMPQLYDHLFDYFFEPCSPETLDVLLKHGLDINKKDRDGYTALLQSVEASVLEHVRYFLEKGADPLIAGNDGKTSLLHAVGKLGAAGFRLMVQSIDLHSRTQIELHQETTRCLAAAVERKDWNKVRTLERFRVKVNMLAN</sequence>
<evidence type="ECO:0000313" key="4">
    <source>
        <dbReference type="EMBL" id="ODM14496.1"/>
    </source>
</evidence>
<dbReference type="PANTHER" id="PTHR24198:SF165">
    <property type="entry name" value="ANKYRIN REPEAT-CONTAINING PROTEIN-RELATED"/>
    <property type="match status" value="1"/>
</dbReference>
<gene>
    <name evidence="4" type="ORF">SI65_10118</name>
</gene>
<keyword evidence="2 3" id="KW-0040">ANK repeat</keyword>
<dbReference type="Proteomes" id="UP000094569">
    <property type="component" value="Unassembled WGS sequence"/>
</dbReference>
<dbReference type="PRINTS" id="PR01415">
    <property type="entry name" value="ANKYRIN"/>
</dbReference>
<dbReference type="EMBL" id="JXNT01000025">
    <property type="protein sequence ID" value="ODM14496.1"/>
    <property type="molecule type" value="Genomic_DNA"/>
</dbReference>
<dbReference type="InterPro" id="IPR002110">
    <property type="entry name" value="Ankyrin_rpt"/>
</dbReference>
<dbReference type="PROSITE" id="PS50088">
    <property type="entry name" value="ANK_REPEAT"/>
    <property type="match status" value="1"/>
</dbReference>
<evidence type="ECO:0000256" key="1">
    <source>
        <dbReference type="ARBA" id="ARBA00022737"/>
    </source>
</evidence>
<dbReference type="InterPro" id="IPR036770">
    <property type="entry name" value="Ankyrin_rpt-contain_sf"/>
</dbReference>
<evidence type="ECO:0000256" key="3">
    <source>
        <dbReference type="PROSITE-ProRule" id="PRU00023"/>
    </source>
</evidence>
<comment type="caution">
    <text evidence="4">The sequence shown here is derived from an EMBL/GenBank/DDBJ whole genome shotgun (WGS) entry which is preliminary data.</text>
</comment>
<accession>A0A1E3B1Y2</accession>
<dbReference type="VEuPathDB" id="FungiDB:SI65_10118"/>
<dbReference type="OrthoDB" id="366390at2759"/>
<dbReference type="Gene3D" id="1.25.40.20">
    <property type="entry name" value="Ankyrin repeat-containing domain"/>
    <property type="match status" value="3"/>
</dbReference>
<dbReference type="SUPFAM" id="SSF48403">
    <property type="entry name" value="Ankyrin repeat"/>
    <property type="match status" value="2"/>
</dbReference>